<keyword evidence="4" id="KW-0548">Nucleotidyltransferase</keyword>
<dbReference type="eggNOG" id="COG2812">
    <property type="taxonomic scope" value="Bacteria"/>
</dbReference>
<dbReference type="GO" id="GO:0006261">
    <property type="term" value="P:DNA-templated DNA replication"/>
    <property type="evidence" value="ECO:0007669"/>
    <property type="project" value="TreeGrafter"/>
</dbReference>
<dbReference type="PRINTS" id="PR00300">
    <property type="entry name" value="CLPPROTEASEA"/>
</dbReference>
<dbReference type="InterPro" id="IPR045085">
    <property type="entry name" value="HLD_clamp_pol_III_gamma_tau"/>
</dbReference>
<dbReference type="Proteomes" id="UP000009875">
    <property type="component" value="Unassembled WGS sequence"/>
</dbReference>
<keyword evidence="6" id="KW-0479">Metal-binding</keyword>
<keyword evidence="15" id="KW-1185">Reference proteome</keyword>
<dbReference type="PANTHER" id="PTHR11669">
    <property type="entry name" value="REPLICATION FACTOR C / DNA POLYMERASE III GAMMA-TAU SUBUNIT"/>
    <property type="match status" value="1"/>
</dbReference>
<evidence type="ECO:0000256" key="12">
    <source>
        <dbReference type="SAM" id="MobiDB-lite"/>
    </source>
</evidence>
<dbReference type="NCBIfam" id="NF004046">
    <property type="entry name" value="PRK05563.1"/>
    <property type="match status" value="1"/>
</dbReference>
<protein>
    <recommendedName>
        <fullName evidence="2">DNA-directed DNA polymerase</fullName>
        <ecNumber evidence="2">2.7.7.7</ecNumber>
    </recommendedName>
</protein>
<comment type="caution">
    <text evidence="14">The sequence shown here is derived from an EMBL/GenBank/DDBJ whole genome shotgun (WGS) entry which is preliminary data.</text>
</comment>
<feature type="region of interest" description="Disordered" evidence="12">
    <location>
        <begin position="544"/>
        <end position="576"/>
    </location>
</feature>
<evidence type="ECO:0000256" key="10">
    <source>
        <dbReference type="ARBA" id="ARBA00022932"/>
    </source>
</evidence>
<dbReference type="NCBIfam" id="TIGR02397">
    <property type="entry name" value="dnaX_nterm"/>
    <property type="match status" value="1"/>
</dbReference>
<dbReference type="Pfam" id="PF13177">
    <property type="entry name" value="DNA_pol3_delta2"/>
    <property type="match status" value="1"/>
</dbReference>
<accession>K9EC05</accession>
<feature type="region of interest" description="Disordered" evidence="12">
    <location>
        <begin position="399"/>
        <end position="434"/>
    </location>
</feature>
<dbReference type="FunFam" id="3.40.50.300:FF:000014">
    <property type="entry name" value="DNA polymerase III subunit gamma/tau"/>
    <property type="match status" value="1"/>
</dbReference>
<dbReference type="Gene3D" id="1.20.272.10">
    <property type="match status" value="1"/>
</dbReference>
<dbReference type="RefSeq" id="WP_003778150.1">
    <property type="nucleotide sequence ID" value="NZ_JH992959.1"/>
</dbReference>
<evidence type="ECO:0000256" key="1">
    <source>
        <dbReference type="ARBA" id="ARBA00006360"/>
    </source>
</evidence>
<name>K9EC05_9LACT</name>
<dbReference type="Pfam" id="PF12169">
    <property type="entry name" value="DNA_pol3_gamma3"/>
    <property type="match status" value="1"/>
</dbReference>
<evidence type="ECO:0000256" key="7">
    <source>
        <dbReference type="ARBA" id="ARBA00022741"/>
    </source>
</evidence>
<keyword evidence="7" id="KW-0547">Nucleotide-binding</keyword>
<dbReference type="AlphaFoldDB" id="K9EC05"/>
<dbReference type="SUPFAM" id="SSF48019">
    <property type="entry name" value="post-AAA+ oligomerization domain-like"/>
    <property type="match status" value="1"/>
</dbReference>
<dbReference type="Pfam" id="PF22608">
    <property type="entry name" value="DNAX_ATPase_lid"/>
    <property type="match status" value="1"/>
</dbReference>
<dbReference type="InterPro" id="IPR050238">
    <property type="entry name" value="DNA_Rep/Repair_Clamp_Loader"/>
</dbReference>
<dbReference type="PANTHER" id="PTHR11669:SF0">
    <property type="entry name" value="PROTEIN STICHEL-LIKE 2"/>
    <property type="match status" value="1"/>
</dbReference>
<dbReference type="InterPro" id="IPR008921">
    <property type="entry name" value="DNA_pol3_clamp-load_cplx_C"/>
</dbReference>
<dbReference type="InterPro" id="IPR022754">
    <property type="entry name" value="DNA_pol_III_gamma-3"/>
</dbReference>
<dbReference type="OrthoDB" id="9810148at2"/>
<dbReference type="SUPFAM" id="SSF52540">
    <property type="entry name" value="P-loop containing nucleoside triphosphate hydrolases"/>
    <property type="match status" value="1"/>
</dbReference>
<evidence type="ECO:0000313" key="14">
    <source>
        <dbReference type="EMBL" id="EKU93336.1"/>
    </source>
</evidence>
<evidence type="ECO:0000256" key="3">
    <source>
        <dbReference type="ARBA" id="ARBA00022679"/>
    </source>
</evidence>
<keyword evidence="3" id="KW-0808">Transferase</keyword>
<dbReference type="Gene3D" id="3.40.50.300">
    <property type="entry name" value="P-loop containing nucleotide triphosphate hydrolases"/>
    <property type="match status" value="1"/>
</dbReference>
<gene>
    <name evidence="14" type="ORF">HMPREF9698_01084</name>
</gene>
<reference evidence="14 15" key="1">
    <citation type="submission" date="2012-09" db="EMBL/GenBank/DDBJ databases">
        <title>The Genome Sequence of Alloiococcus otitis ATCC 51267.</title>
        <authorList>
            <consortium name="The Broad Institute Genome Sequencing Platform"/>
            <person name="Earl A."/>
            <person name="Ward D."/>
            <person name="Feldgarden M."/>
            <person name="Gevers D."/>
            <person name="Huys G."/>
            <person name="Walker B."/>
            <person name="Young S.K."/>
            <person name="Zeng Q."/>
            <person name="Gargeya S."/>
            <person name="Fitzgerald M."/>
            <person name="Haas B."/>
            <person name="Abouelleil A."/>
            <person name="Alvarado L."/>
            <person name="Arachchi H.M."/>
            <person name="Berlin A.M."/>
            <person name="Chapman S.B."/>
            <person name="Goldberg J."/>
            <person name="Griggs A."/>
            <person name="Gujja S."/>
            <person name="Hansen M."/>
            <person name="Howarth C."/>
            <person name="Imamovic A."/>
            <person name="Larimer J."/>
            <person name="McCowen C."/>
            <person name="Montmayeur A."/>
            <person name="Murphy C."/>
            <person name="Neiman D."/>
            <person name="Pearson M."/>
            <person name="Priest M."/>
            <person name="Roberts A."/>
            <person name="Saif S."/>
            <person name="Shea T."/>
            <person name="Sisk P."/>
            <person name="Sykes S."/>
            <person name="Wortman J."/>
            <person name="Nusbaum C."/>
            <person name="Birren B."/>
        </authorList>
    </citation>
    <scope>NUCLEOTIDE SEQUENCE [LARGE SCALE GENOMIC DNA]</scope>
    <source>
        <strain evidence="14 15">ATCC 51267</strain>
    </source>
</reference>
<evidence type="ECO:0000256" key="8">
    <source>
        <dbReference type="ARBA" id="ARBA00022833"/>
    </source>
</evidence>
<evidence type="ECO:0000256" key="6">
    <source>
        <dbReference type="ARBA" id="ARBA00022723"/>
    </source>
</evidence>
<dbReference type="EMBL" id="AGXA01000021">
    <property type="protein sequence ID" value="EKU93336.1"/>
    <property type="molecule type" value="Genomic_DNA"/>
</dbReference>
<proteinExistence type="inferred from homology"/>
<sequence length="590" mass="65764">MTHQALYRVWRPQSFADVSGQHVVTKTLKNAIKNDNTSHAYLFTGPRGTGKTSVAKIFAKAINCPYSDDGEPCNECQICQEITQGSLGDVIEIDAASNNGVEEIRDIREKANYAPTSAVYKVYIIDEVHMLSSGAFNALLKTLEEPPANVVFILATTEPHKIPATIISRTQRFDFKRIDNQDIIDRLIYILEADQVAYSKEAVLNLANAAEGGMRDALSMLDQALSFMTDELTEEVALQITGSITQSLLLEYLQVISQGQTEEGLKLLQEVLGEGKDPSRFVEDAIMITRDLLLYQTSQGDNFVPKLARLDDQFKDLARDLDKEMAYHIIDVLNQTQDDLRLSNHGEVYLEIATVKLSQPSSAVQTIQASQVNMVDQDNKEEIVQLKDQVKSLQQSIQNLQAGAKQGPKQRAKSKAGSKQSGPGKSRPHRHQQGFKVNRKAVYSILDQATRKDLDDLQDLWPDLINVLTISQKAILNNSKPVAASPEGLVVTFEYDILCERAESDETLQTAIGNYIEKIIGRRPRLVCVPEDKWPTIRRDFIKQMKKEDGSSKDGQANGDDQDDDPGQEDNQALNKAVELFGKDNITIKD</sequence>
<dbReference type="GO" id="GO:0046872">
    <property type="term" value="F:metal ion binding"/>
    <property type="evidence" value="ECO:0007669"/>
    <property type="project" value="UniProtKB-KW"/>
</dbReference>
<dbReference type="CDD" id="cd00009">
    <property type="entry name" value="AAA"/>
    <property type="match status" value="1"/>
</dbReference>
<evidence type="ECO:0000256" key="11">
    <source>
        <dbReference type="ARBA" id="ARBA00049244"/>
    </source>
</evidence>
<dbReference type="HOGENOM" id="CLU_006229_0_3_9"/>
<feature type="domain" description="AAA+ ATPase" evidence="13">
    <location>
        <begin position="37"/>
        <end position="179"/>
    </location>
</feature>
<keyword evidence="9" id="KW-0067">ATP-binding</keyword>
<evidence type="ECO:0000256" key="9">
    <source>
        <dbReference type="ARBA" id="ARBA00022840"/>
    </source>
</evidence>
<dbReference type="PATRIC" id="fig|883081.3.peg.1087"/>
<evidence type="ECO:0000256" key="2">
    <source>
        <dbReference type="ARBA" id="ARBA00012417"/>
    </source>
</evidence>
<comment type="catalytic activity">
    <reaction evidence="11">
        <text>DNA(n) + a 2'-deoxyribonucleoside 5'-triphosphate = DNA(n+1) + diphosphate</text>
        <dbReference type="Rhea" id="RHEA:22508"/>
        <dbReference type="Rhea" id="RHEA-COMP:17339"/>
        <dbReference type="Rhea" id="RHEA-COMP:17340"/>
        <dbReference type="ChEBI" id="CHEBI:33019"/>
        <dbReference type="ChEBI" id="CHEBI:61560"/>
        <dbReference type="ChEBI" id="CHEBI:173112"/>
        <dbReference type="EC" id="2.7.7.7"/>
    </reaction>
</comment>
<keyword evidence="8" id="KW-0862">Zinc</keyword>
<dbReference type="STRING" id="883081.HMPREF9698_01084"/>
<dbReference type="CDD" id="cd18137">
    <property type="entry name" value="HLD_clamp_pol_III_gamma_tau"/>
    <property type="match status" value="1"/>
</dbReference>
<dbReference type="InterPro" id="IPR001270">
    <property type="entry name" value="ClpA/B"/>
</dbReference>
<organism evidence="14 15">
    <name type="scientific">Alloiococcus otitis ATCC 51267</name>
    <dbReference type="NCBI Taxonomy" id="883081"/>
    <lineage>
        <taxon>Bacteria</taxon>
        <taxon>Bacillati</taxon>
        <taxon>Bacillota</taxon>
        <taxon>Bacilli</taxon>
        <taxon>Lactobacillales</taxon>
        <taxon>Carnobacteriaceae</taxon>
        <taxon>Alloiococcus</taxon>
    </lineage>
</organism>
<evidence type="ECO:0000259" key="13">
    <source>
        <dbReference type="SMART" id="SM00382"/>
    </source>
</evidence>
<dbReference type="EC" id="2.7.7.7" evidence="2"/>
<evidence type="ECO:0000256" key="4">
    <source>
        <dbReference type="ARBA" id="ARBA00022695"/>
    </source>
</evidence>
<evidence type="ECO:0000256" key="5">
    <source>
        <dbReference type="ARBA" id="ARBA00022705"/>
    </source>
</evidence>
<dbReference type="GO" id="GO:0009360">
    <property type="term" value="C:DNA polymerase III complex"/>
    <property type="evidence" value="ECO:0007669"/>
    <property type="project" value="InterPro"/>
</dbReference>
<keyword evidence="5" id="KW-0235">DNA replication</keyword>
<dbReference type="GO" id="GO:0003887">
    <property type="term" value="F:DNA-directed DNA polymerase activity"/>
    <property type="evidence" value="ECO:0007669"/>
    <property type="project" value="UniProtKB-KW"/>
</dbReference>
<dbReference type="SMART" id="SM00382">
    <property type="entry name" value="AAA"/>
    <property type="match status" value="1"/>
</dbReference>
<dbReference type="GO" id="GO:0003677">
    <property type="term" value="F:DNA binding"/>
    <property type="evidence" value="ECO:0007669"/>
    <property type="project" value="InterPro"/>
</dbReference>
<dbReference type="InterPro" id="IPR027417">
    <property type="entry name" value="P-loop_NTPase"/>
</dbReference>
<evidence type="ECO:0000313" key="15">
    <source>
        <dbReference type="Proteomes" id="UP000009875"/>
    </source>
</evidence>
<dbReference type="InterPro" id="IPR003593">
    <property type="entry name" value="AAA+_ATPase"/>
</dbReference>
<comment type="similarity">
    <text evidence="1">Belongs to the DnaX/STICHEL family.</text>
</comment>
<dbReference type="InterPro" id="IPR012763">
    <property type="entry name" value="DNA_pol_III_sug/sutau_N"/>
</dbReference>
<keyword evidence="10" id="KW-0239">DNA-directed DNA polymerase</keyword>
<dbReference type="GO" id="GO:0005524">
    <property type="term" value="F:ATP binding"/>
    <property type="evidence" value="ECO:0007669"/>
    <property type="project" value="UniProtKB-KW"/>
</dbReference>
<dbReference type="Gene3D" id="1.10.8.60">
    <property type="match status" value="1"/>
</dbReference>